<feature type="region of interest" description="Disordered" evidence="2">
    <location>
        <begin position="613"/>
        <end position="632"/>
    </location>
</feature>
<comment type="caution">
    <text evidence="3">The sequence shown here is derived from an EMBL/GenBank/DDBJ whole genome shotgun (WGS) entry which is preliminary data.</text>
</comment>
<keyword evidence="1" id="KW-0175">Coiled coil</keyword>
<sequence>MTPPNAHRTKYGAANCKHDDTNRPLDYPSSSAGARGVANGVKNNRQRRDDSNNIIFGHASNSGRSSRMETNSSTEQSPGEAAPDSYRPKFFNYEPSNIKYNSVSSPDRPFDESPVKESKIVVAAASSSPRNEVQALSNEALSPRPKFFDYETNIKAATSPTVTAQNHSKQSQPIRIASRQKALSRKNECQQDPPTSHQATTPTTPKFFPFDSPTQKLSDEAILQSASFSSGKATSQLQSLMLSPEELICRSKKKPTKNHVALNVMCNDDGFEVQDVTSKSLERDFIYRVQSNVKWGLEDVGLSNKESVSMEESSVYEGELGRNGWHRLLREWETSIGDKGIDTRNNQSSFSPQATATLDQLSAIHILQHSLAACDEYDALRAERSCLLQELRALEKDRLCLENMFLELEKQVDGTDSFTCSNVSNWRYRDFKENIDRVESEDKKKLPLMWLEELTIMEDVVLDDCDRKKKGKWKKKRRRHKHGRVSKDVAEKLRDERGPGLALLISDANAKNSIIGRCYMNSIGKGKNSRALSVEGPAILIPNGGGGVRFFAITGSRSPSLNDSDDGACSPSTKDSGTSYFIKFDAGKSNHRGMLPINLAARLQREERDPRSLRYLTTGPSSSSDDGKGGSVSPYYAEFDDGECWWGMASGGKSEDDEALHQIFIEMDVHRVSFGSDSSWIVIGKDGDVVWKNIPQGLHNVLISRDALSTEISGNATGLVPAAPCEASLGMGGSYFIRFLDGIIEYSLPSFVADVCDRIEAKGEVIRNVALSADTYECLIRYSKKNVV</sequence>
<dbReference type="Proteomes" id="UP001516023">
    <property type="component" value="Unassembled WGS sequence"/>
</dbReference>
<gene>
    <name evidence="3" type="ORF">HJC23_011862</name>
</gene>
<proteinExistence type="predicted"/>
<feature type="coiled-coil region" evidence="1">
    <location>
        <begin position="377"/>
        <end position="411"/>
    </location>
</feature>
<feature type="region of interest" description="Disordered" evidence="2">
    <location>
        <begin position="159"/>
        <end position="211"/>
    </location>
</feature>
<reference evidence="3 4" key="1">
    <citation type="journal article" date="2020" name="G3 (Bethesda)">
        <title>Improved Reference Genome for Cyclotella cryptica CCMP332, a Model for Cell Wall Morphogenesis, Salinity Adaptation, and Lipid Production in Diatoms (Bacillariophyta).</title>
        <authorList>
            <person name="Roberts W.R."/>
            <person name="Downey K.M."/>
            <person name="Ruck E.C."/>
            <person name="Traller J.C."/>
            <person name="Alverson A.J."/>
        </authorList>
    </citation>
    <scope>NUCLEOTIDE SEQUENCE [LARGE SCALE GENOMIC DNA]</scope>
    <source>
        <strain evidence="3 4">CCMP332</strain>
    </source>
</reference>
<keyword evidence="4" id="KW-1185">Reference proteome</keyword>
<feature type="compositionally biased region" description="Low complexity" evidence="2">
    <location>
        <begin position="200"/>
        <end position="211"/>
    </location>
</feature>
<dbReference type="AlphaFoldDB" id="A0ABD3QDW4"/>
<evidence type="ECO:0000313" key="3">
    <source>
        <dbReference type="EMBL" id="KAL3798558.1"/>
    </source>
</evidence>
<evidence type="ECO:0000313" key="4">
    <source>
        <dbReference type="Proteomes" id="UP001516023"/>
    </source>
</evidence>
<accession>A0ABD3QDW4</accession>
<evidence type="ECO:0000256" key="2">
    <source>
        <dbReference type="SAM" id="MobiDB-lite"/>
    </source>
</evidence>
<feature type="region of interest" description="Disordered" evidence="2">
    <location>
        <begin position="1"/>
        <end position="90"/>
    </location>
</feature>
<name>A0ABD3QDW4_9STRA</name>
<feature type="compositionally biased region" description="Polar residues" evidence="2">
    <location>
        <begin position="190"/>
        <end position="199"/>
    </location>
</feature>
<organism evidence="3 4">
    <name type="scientific">Cyclotella cryptica</name>
    <dbReference type="NCBI Taxonomy" id="29204"/>
    <lineage>
        <taxon>Eukaryota</taxon>
        <taxon>Sar</taxon>
        <taxon>Stramenopiles</taxon>
        <taxon>Ochrophyta</taxon>
        <taxon>Bacillariophyta</taxon>
        <taxon>Coscinodiscophyceae</taxon>
        <taxon>Thalassiosirophycidae</taxon>
        <taxon>Stephanodiscales</taxon>
        <taxon>Stephanodiscaceae</taxon>
        <taxon>Cyclotella</taxon>
    </lineage>
</organism>
<feature type="compositionally biased region" description="Polar residues" evidence="2">
    <location>
        <begin position="159"/>
        <end position="173"/>
    </location>
</feature>
<evidence type="ECO:0000256" key="1">
    <source>
        <dbReference type="SAM" id="Coils"/>
    </source>
</evidence>
<protein>
    <submittedName>
        <fullName evidence="3">Uncharacterized protein</fullName>
    </submittedName>
</protein>
<feature type="compositionally biased region" description="Polar residues" evidence="2">
    <location>
        <begin position="59"/>
        <end position="77"/>
    </location>
</feature>
<dbReference type="EMBL" id="JABMIG020000045">
    <property type="protein sequence ID" value="KAL3798558.1"/>
    <property type="molecule type" value="Genomic_DNA"/>
</dbReference>